<reference evidence="1" key="1">
    <citation type="submission" date="2023-08" db="EMBL/GenBank/DDBJ databases">
        <title>A de novo genome assembly of Solanum verrucosum Schlechtendal, a Mexican diploid species geographically isolated from the other diploid A-genome species in potato relatives.</title>
        <authorList>
            <person name="Hosaka K."/>
        </authorList>
    </citation>
    <scope>NUCLEOTIDE SEQUENCE</scope>
    <source>
        <tissue evidence="1">Young leaves</tissue>
    </source>
</reference>
<proteinExistence type="predicted"/>
<dbReference type="AlphaFoldDB" id="A0AAF0U7X2"/>
<keyword evidence="2" id="KW-1185">Reference proteome</keyword>
<accession>A0AAF0U7X2</accession>
<sequence length="59" mass="6671">MTADQHGLSFDPREALSGRLDLRLQSTDRRLPMARRSRPSITPTVVKSGVFWSFPISLD</sequence>
<dbReference type="Proteomes" id="UP001234989">
    <property type="component" value="Chromosome 8"/>
</dbReference>
<evidence type="ECO:0000313" key="1">
    <source>
        <dbReference type="EMBL" id="WMV41125.1"/>
    </source>
</evidence>
<dbReference type="EMBL" id="CP133619">
    <property type="protein sequence ID" value="WMV41125.1"/>
    <property type="molecule type" value="Genomic_DNA"/>
</dbReference>
<name>A0AAF0U7X2_SOLVR</name>
<feature type="non-terminal residue" evidence="1">
    <location>
        <position position="59"/>
    </location>
</feature>
<gene>
    <name evidence="1" type="ORF">MTR67_034510</name>
</gene>
<evidence type="ECO:0000313" key="2">
    <source>
        <dbReference type="Proteomes" id="UP001234989"/>
    </source>
</evidence>
<protein>
    <submittedName>
        <fullName evidence="1">Uncharacterized protein</fullName>
    </submittedName>
</protein>
<organism evidence="1 2">
    <name type="scientific">Solanum verrucosum</name>
    <dbReference type="NCBI Taxonomy" id="315347"/>
    <lineage>
        <taxon>Eukaryota</taxon>
        <taxon>Viridiplantae</taxon>
        <taxon>Streptophyta</taxon>
        <taxon>Embryophyta</taxon>
        <taxon>Tracheophyta</taxon>
        <taxon>Spermatophyta</taxon>
        <taxon>Magnoliopsida</taxon>
        <taxon>eudicotyledons</taxon>
        <taxon>Gunneridae</taxon>
        <taxon>Pentapetalae</taxon>
        <taxon>asterids</taxon>
        <taxon>lamiids</taxon>
        <taxon>Solanales</taxon>
        <taxon>Solanaceae</taxon>
        <taxon>Solanoideae</taxon>
        <taxon>Solaneae</taxon>
        <taxon>Solanum</taxon>
    </lineage>
</organism>